<evidence type="ECO:0000256" key="1">
    <source>
        <dbReference type="ARBA" id="ARBA00012245"/>
    </source>
</evidence>
<dbReference type="CDD" id="cd01448">
    <property type="entry name" value="TST_Repeat_1"/>
    <property type="match status" value="1"/>
</dbReference>
<dbReference type="Proteomes" id="UP001222800">
    <property type="component" value="Chromosome"/>
</dbReference>
<keyword evidence="4" id="KW-0732">Signal</keyword>
<dbReference type="SMART" id="SM00450">
    <property type="entry name" value="RHOD"/>
    <property type="match status" value="2"/>
</dbReference>
<feature type="domain" description="Rhodanese" evidence="5">
    <location>
        <begin position="55"/>
        <end position="169"/>
    </location>
</feature>
<dbReference type="SUPFAM" id="SSF52821">
    <property type="entry name" value="Rhodanese/Cell cycle control phosphatase"/>
    <property type="match status" value="2"/>
</dbReference>
<dbReference type="Gene3D" id="3.40.250.10">
    <property type="entry name" value="Rhodanese-like domain"/>
    <property type="match status" value="2"/>
</dbReference>
<keyword evidence="7" id="KW-1185">Reference proteome</keyword>
<evidence type="ECO:0000256" key="4">
    <source>
        <dbReference type="SAM" id="SignalP"/>
    </source>
</evidence>
<keyword evidence="2" id="KW-0677">Repeat</keyword>
<feature type="chain" id="PRO_5046369483" description="thiosulfate sulfurtransferase" evidence="4">
    <location>
        <begin position="21"/>
        <end position="311"/>
    </location>
</feature>
<dbReference type="PROSITE" id="PS00380">
    <property type="entry name" value="RHODANESE_1"/>
    <property type="match status" value="1"/>
</dbReference>
<dbReference type="InterPro" id="IPR051126">
    <property type="entry name" value="Thiosulfate_sulfurtransferase"/>
</dbReference>
<dbReference type="PROSITE" id="PS51257">
    <property type="entry name" value="PROKAR_LIPOPROTEIN"/>
    <property type="match status" value="1"/>
</dbReference>
<dbReference type="InterPro" id="IPR036873">
    <property type="entry name" value="Rhodanese-like_dom_sf"/>
</dbReference>
<gene>
    <name evidence="6" type="ORF">P4S50_00835</name>
</gene>
<feature type="domain" description="Rhodanese" evidence="5">
    <location>
        <begin position="198"/>
        <end position="310"/>
    </location>
</feature>
<dbReference type="RefSeq" id="WP_277732618.1">
    <property type="nucleotide sequence ID" value="NZ_CP120733.1"/>
</dbReference>
<dbReference type="InterPro" id="IPR001307">
    <property type="entry name" value="Thiosulphate_STrfase_CS"/>
</dbReference>
<reference evidence="6 7" key="1">
    <citation type="submission" date="2023-03" db="EMBL/GenBank/DDBJ databases">
        <title>Complete genome sequence of Tepidibacter sp. SWIR-1, isolated from a deep-sea hydrothermal vent.</title>
        <authorList>
            <person name="Li X."/>
        </authorList>
    </citation>
    <scope>NUCLEOTIDE SEQUENCE [LARGE SCALE GENOMIC DNA]</scope>
    <source>
        <strain evidence="6 7">SWIR-1</strain>
    </source>
</reference>
<accession>A0ABY8ECZ2</accession>
<evidence type="ECO:0000256" key="2">
    <source>
        <dbReference type="ARBA" id="ARBA00022737"/>
    </source>
</evidence>
<protein>
    <recommendedName>
        <fullName evidence="1">thiosulfate sulfurtransferase</fullName>
        <ecNumber evidence="1">2.8.1.1</ecNumber>
    </recommendedName>
</protein>
<evidence type="ECO:0000256" key="3">
    <source>
        <dbReference type="ARBA" id="ARBA00047549"/>
    </source>
</evidence>
<dbReference type="EMBL" id="CP120733">
    <property type="protein sequence ID" value="WFD10651.1"/>
    <property type="molecule type" value="Genomic_DNA"/>
</dbReference>
<comment type="catalytic activity">
    <reaction evidence="3">
        <text>thiosulfate + hydrogen cyanide = thiocyanate + sulfite + 2 H(+)</text>
        <dbReference type="Rhea" id="RHEA:16881"/>
        <dbReference type="ChEBI" id="CHEBI:15378"/>
        <dbReference type="ChEBI" id="CHEBI:17359"/>
        <dbReference type="ChEBI" id="CHEBI:18022"/>
        <dbReference type="ChEBI" id="CHEBI:18407"/>
        <dbReference type="ChEBI" id="CHEBI:33542"/>
        <dbReference type="EC" id="2.8.1.1"/>
    </reaction>
</comment>
<dbReference type="PROSITE" id="PS50206">
    <property type="entry name" value="RHODANESE_3"/>
    <property type="match status" value="2"/>
</dbReference>
<name>A0ABY8ECZ2_9FIRM</name>
<dbReference type="PANTHER" id="PTHR43855">
    <property type="entry name" value="THIOSULFATE SULFURTRANSFERASE"/>
    <property type="match status" value="1"/>
</dbReference>
<dbReference type="EC" id="2.8.1.1" evidence="1"/>
<organism evidence="6 7">
    <name type="scientific">Tepidibacter hydrothermalis</name>
    <dbReference type="NCBI Taxonomy" id="3036126"/>
    <lineage>
        <taxon>Bacteria</taxon>
        <taxon>Bacillati</taxon>
        <taxon>Bacillota</taxon>
        <taxon>Clostridia</taxon>
        <taxon>Peptostreptococcales</taxon>
        <taxon>Peptostreptococcaceae</taxon>
        <taxon>Tepidibacter</taxon>
    </lineage>
</organism>
<dbReference type="Pfam" id="PF00581">
    <property type="entry name" value="Rhodanese"/>
    <property type="match status" value="2"/>
</dbReference>
<dbReference type="InterPro" id="IPR001763">
    <property type="entry name" value="Rhodanese-like_dom"/>
</dbReference>
<evidence type="ECO:0000313" key="7">
    <source>
        <dbReference type="Proteomes" id="UP001222800"/>
    </source>
</evidence>
<dbReference type="PANTHER" id="PTHR43855:SF1">
    <property type="entry name" value="THIOSULFATE SULFURTRANSFERASE"/>
    <property type="match status" value="1"/>
</dbReference>
<proteinExistence type="predicted"/>
<evidence type="ECO:0000259" key="5">
    <source>
        <dbReference type="PROSITE" id="PS50206"/>
    </source>
</evidence>
<sequence>MKKIYLIVVAILTVILAAGCTNTNVSDNNGEANTTEKYTSNDYIVEADWLNDNLNKDDVLILDTRSEKEYKKGHIPGAINVSWTQFADVSNKPGDKGWGVVLESEKLSEKLSEVGIDDKKTIVAYSDNKNGWGEDGRIVWMLRMANLENTKMLNGGWQYWNVKGYEVSKEEGNIVKTDFKVESFDKSLNADTDWINENLGKIKVVDSRDSSEYDGAVKYGEKRGGHIPGSINIVYTDLFKEDGRIKSQEDLEKMFEAAGINKDDTIVSYCTGGIRSAYITMIFKMTGYKKSMNYDASFYEWAGDESLKLEK</sequence>
<dbReference type="CDD" id="cd01449">
    <property type="entry name" value="TST_Repeat_2"/>
    <property type="match status" value="1"/>
</dbReference>
<evidence type="ECO:0000313" key="6">
    <source>
        <dbReference type="EMBL" id="WFD10651.1"/>
    </source>
</evidence>
<feature type="signal peptide" evidence="4">
    <location>
        <begin position="1"/>
        <end position="20"/>
    </location>
</feature>